<dbReference type="Proteomes" id="UP001497497">
    <property type="component" value="Unassembled WGS sequence"/>
</dbReference>
<gene>
    <name evidence="3" type="ORF">GSLYS_00011344001</name>
</gene>
<proteinExistence type="predicted"/>
<evidence type="ECO:0000256" key="2">
    <source>
        <dbReference type="SAM" id="Phobius"/>
    </source>
</evidence>
<name>A0AAV2HXK0_LYMST</name>
<sequence>MNMGKSNSNMGVSNSNMGVSNSNMGVSNSKMGVSNSNMGVSNSNMGVSNSNTGVSNSNMGVGNSNMGVSNSNMGVSNSNMGVSNSNMGVSNSNMGVGNSNMGVGNSNNMGVRNSNAPVSSDMQSLLNIFFLIIINWSLNCLLLLFFPCVVVLGLSFDWRPGLFAYIFVLSCQWASCSRHVPRLSAALKHIEGPIPLSGLQNIFFPLGPLPYASGRLIAAREPRGAL</sequence>
<feature type="region of interest" description="Disordered" evidence="1">
    <location>
        <begin position="1"/>
        <end position="21"/>
    </location>
</feature>
<evidence type="ECO:0000313" key="4">
    <source>
        <dbReference type="Proteomes" id="UP001497497"/>
    </source>
</evidence>
<dbReference type="AlphaFoldDB" id="A0AAV2HXK0"/>
<keyword evidence="4" id="KW-1185">Reference proteome</keyword>
<accession>A0AAV2HXK0</accession>
<keyword evidence="2" id="KW-0472">Membrane</keyword>
<keyword evidence="2" id="KW-1133">Transmembrane helix</keyword>
<keyword evidence="2" id="KW-0812">Transmembrane</keyword>
<evidence type="ECO:0000256" key="1">
    <source>
        <dbReference type="SAM" id="MobiDB-lite"/>
    </source>
</evidence>
<organism evidence="3 4">
    <name type="scientific">Lymnaea stagnalis</name>
    <name type="common">Great pond snail</name>
    <name type="synonym">Helix stagnalis</name>
    <dbReference type="NCBI Taxonomy" id="6523"/>
    <lineage>
        <taxon>Eukaryota</taxon>
        <taxon>Metazoa</taxon>
        <taxon>Spiralia</taxon>
        <taxon>Lophotrochozoa</taxon>
        <taxon>Mollusca</taxon>
        <taxon>Gastropoda</taxon>
        <taxon>Heterobranchia</taxon>
        <taxon>Euthyneura</taxon>
        <taxon>Panpulmonata</taxon>
        <taxon>Hygrophila</taxon>
        <taxon>Lymnaeoidea</taxon>
        <taxon>Lymnaeidae</taxon>
        <taxon>Lymnaea</taxon>
    </lineage>
</organism>
<dbReference type="EMBL" id="CAXITT010000262">
    <property type="protein sequence ID" value="CAL1537431.1"/>
    <property type="molecule type" value="Genomic_DNA"/>
</dbReference>
<protein>
    <submittedName>
        <fullName evidence="3">Uncharacterized protein</fullName>
    </submittedName>
</protein>
<feature type="transmembrane region" description="Helical" evidence="2">
    <location>
        <begin position="128"/>
        <end position="156"/>
    </location>
</feature>
<reference evidence="3 4" key="1">
    <citation type="submission" date="2024-04" db="EMBL/GenBank/DDBJ databases">
        <authorList>
            <consortium name="Genoscope - CEA"/>
            <person name="William W."/>
        </authorList>
    </citation>
    <scope>NUCLEOTIDE SEQUENCE [LARGE SCALE GENOMIC DNA]</scope>
</reference>
<comment type="caution">
    <text evidence="3">The sequence shown here is derived from an EMBL/GenBank/DDBJ whole genome shotgun (WGS) entry which is preliminary data.</text>
</comment>
<evidence type="ECO:0000313" key="3">
    <source>
        <dbReference type="EMBL" id="CAL1537431.1"/>
    </source>
</evidence>